<proteinExistence type="predicted"/>
<dbReference type="Pfam" id="PF13432">
    <property type="entry name" value="TPR_16"/>
    <property type="match status" value="1"/>
</dbReference>
<dbReference type="InterPro" id="IPR019734">
    <property type="entry name" value="TPR_rpt"/>
</dbReference>
<evidence type="ECO:0000313" key="6">
    <source>
        <dbReference type="Proteomes" id="UP000077173"/>
    </source>
</evidence>
<protein>
    <submittedName>
        <fullName evidence="5">Uncharacterized protein</fullName>
    </submittedName>
</protein>
<sequence length="258" mass="27944">MSKRSPLASPPARFLLPALLVLALGGCQTTGLEDITGALGGKTETAGKQDAKPDVDALRERYRAKPSDPNVALEYGKALRETGQRAQAVAVLEQAVLGHPSNKALLAGYGRALADNGNFQQAFDVLSRAHTPEDPDWRILSAQGAVLDQLGRNEEAQQYYATALKIVPDEPLVLSNLGLSYVLQNNLPRAEETLRRAYERNPANSRVRTNFAFVLGLEGKQSEAETIVKADLPPAEAEAKVAALRQLLAKRQQRADNK</sequence>
<evidence type="ECO:0000256" key="2">
    <source>
        <dbReference type="ARBA" id="ARBA00022803"/>
    </source>
</evidence>
<feature type="repeat" description="TPR" evidence="3">
    <location>
        <begin position="171"/>
        <end position="204"/>
    </location>
</feature>
<keyword evidence="1" id="KW-0677">Repeat</keyword>
<evidence type="ECO:0000256" key="3">
    <source>
        <dbReference type="PROSITE-ProRule" id="PRU00339"/>
    </source>
</evidence>
<keyword evidence="2 3" id="KW-0802">TPR repeat</keyword>
<feature type="signal peptide" evidence="4">
    <location>
        <begin position="1"/>
        <end position="23"/>
    </location>
</feature>
<dbReference type="PANTHER" id="PTHR45586">
    <property type="entry name" value="TPR REPEAT-CONTAINING PROTEIN PA4667"/>
    <property type="match status" value="1"/>
</dbReference>
<dbReference type="Pfam" id="PF13424">
    <property type="entry name" value="TPR_12"/>
    <property type="match status" value="1"/>
</dbReference>
<name>A0A176YP51_9BRAD</name>
<comment type="caution">
    <text evidence="5">The sequence shown here is derived from an EMBL/GenBank/DDBJ whole genome shotgun (WGS) entry which is preliminary data.</text>
</comment>
<dbReference type="Gene3D" id="1.25.40.10">
    <property type="entry name" value="Tetratricopeptide repeat domain"/>
    <property type="match status" value="2"/>
</dbReference>
<evidence type="ECO:0000256" key="1">
    <source>
        <dbReference type="ARBA" id="ARBA00022737"/>
    </source>
</evidence>
<feature type="repeat" description="TPR" evidence="3">
    <location>
        <begin position="137"/>
        <end position="170"/>
    </location>
</feature>
<dbReference type="PIRSF" id="PIRSF035836">
    <property type="entry name" value="UCP035836"/>
    <property type="match status" value="1"/>
</dbReference>
<feature type="chain" id="PRO_5008054839" evidence="4">
    <location>
        <begin position="24"/>
        <end position="258"/>
    </location>
</feature>
<dbReference type="InterPro" id="IPR011990">
    <property type="entry name" value="TPR-like_helical_dom_sf"/>
</dbReference>
<gene>
    <name evidence="5" type="ORF">AXW67_27935</name>
</gene>
<dbReference type="PANTHER" id="PTHR45586:SF1">
    <property type="entry name" value="LIPOPOLYSACCHARIDE ASSEMBLY PROTEIN B"/>
    <property type="match status" value="1"/>
</dbReference>
<evidence type="ECO:0000256" key="4">
    <source>
        <dbReference type="SAM" id="SignalP"/>
    </source>
</evidence>
<dbReference type="SMART" id="SM00028">
    <property type="entry name" value="TPR"/>
    <property type="match status" value="2"/>
</dbReference>
<dbReference type="InterPro" id="IPR014596">
    <property type="entry name" value="UCP035836"/>
</dbReference>
<dbReference type="SUPFAM" id="SSF48452">
    <property type="entry name" value="TPR-like"/>
    <property type="match status" value="1"/>
</dbReference>
<dbReference type="GeneID" id="32583376"/>
<reference evidence="5 6" key="1">
    <citation type="submission" date="2016-02" db="EMBL/GenBank/DDBJ databases">
        <title>Draft genome sequence of the strain BR 10247T Bradyrhizobium neotropicale isolated from nodules of Centrolobium paraense.</title>
        <authorList>
            <person name="Simoes-Araujo J.L."/>
            <person name="Barauna A.C."/>
            <person name="Silva K."/>
            <person name="Zilli J.E."/>
        </authorList>
    </citation>
    <scope>NUCLEOTIDE SEQUENCE [LARGE SCALE GENOMIC DNA]</scope>
    <source>
        <strain evidence="5 6">BR 10247</strain>
    </source>
</reference>
<dbReference type="InterPro" id="IPR051012">
    <property type="entry name" value="CellSynth/LPSAsmb/PSIAsmb"/>
</dbReference>
<keyword evidence="4" id="KW-0732">Signal</keyword>
<dbReference type="PROSITE" id="PS51257">
    <property type="entry name" value="PROKAR_LIPOPROTEIN"/>
    <property type="match status" value="1"/>
</dbReference>
<dbReference type="RefSeq" id="WP_063681487.1">
    <property type="nucleotide sequence ID" value="NZ_LSEF01000100.1"/>
</dbReference>
<dbReference type="EMBL" id="LSEF01000100">
    <property type="protein sequence ID" value="OAF09055.1"/>
    <property type="molecule type" value="Genomic_DNA"/>
</dbReference>
<accession>A0A176YP51</accession>
<evidence type="ECO:0000313" key="5">
    <source>
        <dbReference type="EMBL" id="OAF09055.1"/>
    </source>
</evidence>
<keyword evidence="6" id="KW-1185">Reference proteome</keyword>
<dbReference type="AlphaFoldDB" id="A0A176YP51"/>
<dbReference type="Proteomes" id="UP000077173">
    <property type="component" value="Unassembled WGS sequence"/>
</dbReference>
<organism evidence="5 6">
    <name type="scientific">Bradyrhizobium neotropicale</name>
    <dbReference type="NCBI Taxonomy" id="1497615"/>
    <lineage>
        <taxon>Bacteria</taxon>
        <taxon>Pseudomonadati</taxon>
        <taxon>Pseudomonadota</taxon>
        <taxon>Alphaproteobacteria</taxon>
        <taxon>Hyphomicrobiales</taxon>
        <taxon>Nitrobacteraceae</taxon>
        <taxon>Bradyrhizobium</taxon>
    </lineage>
</organism>
<dbReference type="PROSITE" id="PS50005">
    <property type="entry name" value="TPR"/>
    <property type="match status" value="2"/>
</dbReference>